<dbReference type="PANTHER" id="PTHR35579">
    <property type="entry name" value="CRISPR SYSTEM CMS ENDORIBONUCLEASE CSM3"/>
    <property type="match status" value="1"/>
</dbReference>
<evidence type="ECO:0000256" key="3">
    <source>
        <dbReference type="ARBA" id="ARBA00022722"/>
    </source>
</evidence>
<dbReference type="Proteomes" id="UP000182200">
    <property type="component" value="Unassembled WGS sequence"/>
</dbReference>
<dbReference type="InterPro" id="IPR013412">
    <property type="entry name" value="CRISPR-assoc_RAMP_Csm3"/>
</dbReference>
<accession>A0ABM9UUA7</accession>
<dbReference type="NCBIfam" id="TIGR02582">
    <property type="entry name" value="cas7_TM1809"/>
    <property type="match status" value="1"/>
</dbReference>
<keyword evidence="3" id="KW-0540">Nuclease</keyword>
<evidence type="ECO:0000256" key="7">
    <source>
        <dbReference type="ARBA" id="ARBA00023118"/>
    </source>
</evidence>
<evidence type="ECO:0000256" key="2">
    <source>
        <dbReference type="ARBA" id="ARBA00022150"/>
    </source>
</evidence>
<keyword evidence="11" id="KW-1185">Reference proteome</keyword>
<dbReference type="RefSeq" id="WP_075446967.1">
    <property type="nucleotide sequence ID" value="NZ_CZVI01000006.1"/>
</dbReference>
<keyword evidence="6" id="KW-0694">RNA-binding</keyword>
<dbReference type="Pfam" id="PF03787">
    <property type="entry name" value="RAMPs"/>
    <property type="match status" value="1"/>
</dbReference>
<evidence type="ECO:0000256" key="5">
    <source>
        <dbReference type="ARBA" id="ARBA00022801"/>
    </source>
</evidence>
<evidence type="ECO:0000256" key="1">
    <source>
        <dbReference type="ARBA" id="ARBA00006342"/>
    </source>
</evidence>
<keyword evidence="5" id="KW-0378">Hydrolase</keyword>
<feature type="domain" description="CRISPR type III-associated protein" evidence="9">
    <location>
        <begin position="12"/>
        <end position="213"/>
    </location>
</feature>
<evidence type="ECO:0000256" key="8">
    <source>
        <dbReference type="ARBA" id="ARBA00033183"/>
    </source>
</evidence>
<gene>
    <name evidence="10" type="ORF">JGI8_00686</name>
</gene>
<evidence type="ECO:0000256" key="6">
    <source>
        <dbReference type="ARBA" id="ARBA00022884"/>
    </source>
</evidence>
<evidence type="ECO:0000313" key="11">
    <source>
        <dbReference type="Proteomes" id="UP000182200"/>
    </source>
</evidence>
<name>A0ABM9UUA7_9BACT</name>
<keyword evidence="4" id="KW-0255">Endonuclease</keyword>
<dbReference type="EMBL" id="CZVI01000006">
    <property type="protein sequence ID" value="CUS83259.1"/>
    <property type="molecule type" value="Genomic_DNA"/>
</dbReference>
<comment type="similarity">
    <text evidence="1">Belongs to the CRISPR-associated Csm3 family.</text>
</comment>
<dbReference type="InterPro" id="IPR005537">
    <property type="entry name" value="RAMP_III_fam"/>
</dbReference>
<proteinExistence type="inferred from homology"/>
<dbReference type="PANTHER" id="PTHR35579:SF3">
    <property type="entry name" value="CRISPR SYSTEM CMS ENDORIBONUCLEASE CSM3"/>
    <property type="match status" value="1"/>
</dbReference>
<dbReference type="InterPro" id="IPR052216">
    <property type="entry name" value="CRISPR_Csm3_endoribonuclease"/>
</dbReference>
<reference evidence="10 11" key="1">
    <citation type="submission" date="2015-11" db="EMBL/GenBank/DDBJ databases">
        <authorList>
            <person name="Varghese N."/>
        </authorList>
    </citation>
    <scope>NUCLEOTIDE SEQUENCE [LARGE SCALE GENOMIC DNA]</scope>
    <source>
        <strain evidence="10 11">JGI-8</strain>
    </source>
</reference>
<evidence type="ECO:0000313" key="10">
    <source>
        <dbReference type="EMBL" id="CUS83259.1"/>
    </source>
</evidence>
<keyword evidence="7" id="KW-0051">Antiviral defense</keyword>
<evidence type="ECO:0000256" key="4">
    <source>
        <dbReference type="ARBA" id="ARBA00022759"/>
    </source>
</evidence>
<evidence type="ECO:0000259" key="9">
    <source>
        <dbReference type="Pfam" id="PF03787"/>
    </source>
</evidence>
<sequence length="234" mass="26265">MKLVKYKVVTGKIKLLTGLHIGGSSDIIEIGGMDNPVIKHPVTNEPYIPGSSLKGKIRSLIELAYGKVNSNGEVHKCLDVNCPVCRVFGSSPDKESEASALKRGPTRVIFRDAFIDEEYRKEMDKKKLTVYDIIEEKTENALNRITAKANPRKLERVIPGVEFRFELVYRVFDTGDGGRKDEELFEEVIRKGLKLLELDCLGGYGSRGSGKIKFEDVEIKDYAPENLKIEVEES</sequence>
<organism evidence="10 11">
    <name type="scientific">Candidatus Kryptonium thompsonii</name>
    <dbReference type="NCBI Taxonomy" id="1633631"/>
    <lineage>
        <taxon>Bacteria</taxon>
        <taxon>Pseudomonadati</taxon>
        <taxon>Candidatus Kryptoniota</taxon>
        <taxon>Candidatus Kryptonium</taxon>
    </lineage>
</organism>
<protein>
    <recommendedName>
        <fullName evidence="2">CRISPR system Cms endoribonuclease Csm3</fullName>
    </recommendedName>
    <alternativeName>
        <fullName evidence="8">CRISPR type III A-associated RAMP protein Csm3</fullName>
    </alternativeName>
</protein>
<comment type="caution">
    <text evidence="10">The sequence shown here is derived from an EMBL/GenBank/DDBJ whole genome shotgun (WGS) entry which is preliminary data.</text>
</comment>